<accession>A0A7Y0F0F8</accession>
<comment type="caution">
    <text evidence="6">Lacks conserved residue(s) required for the propagation of feature annotation.</text>
</comment>
<dbReference type="GO" id="GO:0048476">
    <property type="term" value="C:Holliday junction resolvase complex"/>
    <property type="evidence" value="ECO:0007669"/>
    <property type="project" value="UniProtKB-UniRule"/>
</dbReference>
<dbReference type="AlphaFoldDB" id="A0A7Y0F0F8"/>
<feature type="domain" description="Helix-hairpin-helix DNA-binding motif class 1" evidence="7">
    <location>
        <begin position="72"/>
        <end position="91"/>
    </location>
</feature>
<evidence type="ECO:0000259" key="7">
    <source>
        <dbReference type="SMART" id="SM00278"/>
    </source>
</evidence>
<feature type="region of interest" description="Domain III" evidence="6">
    <location>
        <begin position="145"/>
        <end position="204"/>
    </location>
</feature>
<dbReference type="Pfam" id="PF07499">
    <property type="entry name" value="RuvA_C"/>
    <property type="match status" value="1"/>
</dbReference>
<keyword evidence="5 6" id="KW-0234">DNA repair</keyword>
<dbReference type="SUPFAM" id="SSF47781">
    <property type="entry name" value="RuvA domain 2-like"/>
    <property type="match status" value="1"/>
</dbReference>
<evidence type="ECO:0000313" key="9">
    <source>
        <dbReference type="Proteomes" id="UP000588277"/>
    </source>
</evidence>
<organism evidence="8 9">
    <name type="scientific">Bifidobacterium moraviense</name>
    <dbReference type="NCBI Taxonomy" id="2675323"/>
    <lineage>
        <taxon>Bacteria</taxon>
        <taxon>Bacillati</taxon>
        <taxon>Actinomycetota</taxon>
        <taxon>Actinomycetes</taxon>
        <taxon>Bifidobacteriales</taxon>
        <taxon>Bifidobacteriaceae</taxon>
        <taxon>Bifidobacterium</taxon>
    </lineage>
</organism>
<name>A0A7Y0F0F8_9BIFI</name>
<dbReference type="InterPro" id="IPR013849">
    <property type="entry name" value="DNA_helicase_Holl-junc_RuvA_I"/>
</dbReference>
<proteinExistence type="inferred from homology"/>
<keyword evidence="8" id="KW-0347">Helicase</keyword>
<evidence type="ECO:0000256" key="3">
    <source>
        <dbReference type="ARBA" id="ARBA00023125"/>
    </source>
</evidence>
<dbReference type="Gene3D" id="1.10.8.10">
    <property type="entry name" value="DNA helicase RuvA subunit, C-terminal domain"/>
    <property type="match status" value="1"/>
</dbReference>
<keyword evidence="1 6" id="KW-0963">Cytoplasm</keyword>
<keyword evidence="2 6" id="KW-0227">DNA damage</keyword>
<protein>
    <recommendedName>
        <fullName evidence="6">Holliday junction branch migration complex subunit RuvA</fullName>
    </recommendedName>
</protein>
<keyword evidence="3 6" id="KW-0238">DNA-binding</keyword>
<gene>
    <name evidence="6" type="primary">ruvA</name>
    <name evidence="8" type="ORF">G1C96_0333</name>
</gene>
<dbReference type="GO" id="GO:0006310">
    <property type="term" value="P:DNA recombination"/>
    <property type="evidence" value="ECO:0007669"/>
    <property type="project" value="UniProtKB-UniRule"/>
</dbReference>
<dbReference type="Pfam" id="PF14520">
    <property type="entry name" value="HHH_5"/>
    <property type="match status" value="1"/>
</dbReference>
<dbReference type="GO" id="GO:0006281">
    <property type="term" value="P:DNA repair"/>
    <property type="evidence" value="ECO:0007669"/>
    <property type="project" value="UniProtKB-UniRule"/>
</dbReference>
<keyword evidence="4 6" id="KW-0233">DNA recombination</keyword>
<comment type="domain">
    <text evidence="6">Has three domains with a flexible linker between the domains II and III and assumes an 'L' shape. Domain III is highly mobile and contacts RuvB.</text>
</comment>
<dbReference type="GO" id="GO:0005737">
    <property type="term" value="C:cytoplasm"/>
    <property type="evidence" value="ECO:0007669"/>
    <property type="project" value="UniProtKB-SubCell"/>
</dbReference>
<keyword evidence="8" id="KW-0547">Nucleotide-binding</keyword>
<sequence length="204" mass="21164">MIGMLNGVVMDVGADVAVIDVGGIGFEARMTSTDLASMHSGQQVRVHTSLSVSQDALTLYAFLSRTSRTLFAQLQKVSGIGPKVALSLLSTLTPKQLAQAVADGDSAALSRAPGLGRKGAQKIILELAGTINMDEVAAGRSAARAQDPALLQCVQGLVSLGWQQRDAESAVAGVCEEEGIATPLGEDDVPRVLRLALASLDRGR</sequence>
<evidence type="ECO:0000313" key="8">
    <source>
        <dbReference type="EMBL" id="NMM99755.1"/>
    </source>
</evidence>
<dbReference type="RefSeq" id="WP_169274912.1">
    <property type="nucleotide sequence ID" value="NZ_JAAIIH010000001.1"/>
</dbReference>
<evidence type="ECO:0000256" key="4">
    <source>
        <dbReference type="ARBA" id="ARBA00023172"/>
    </source>
</evidence>
<dbReference type="InterPro" id="IPR000085">
    <property type="entry name" value="RuvA"/>
</dbReference>
<dbReference type="InterPro" id="IPR011114">
    <property type="entry name" value="RuvA_C"/>
</dbReference>
<dbReference type="SUPFAM" id="SSF50249">
    <property type="entry name" value="Nucleic acid-binding proteins"/>
    <property type="match status" value="1"/>
</dbReference>
<keyword evidence="8" id="KW-0378">Hydrolase</keyword>
<keyword evidence="9" id="KW-1185">Reference proteome</keyword>
<feature type="domain" description="Helix-hairpin-helix DNA-binding motif class 1" evidence="7">
    <location>
        <begin position="107"/>
        <end position="126"/>
    </location>
</feature>
<dbReference type="InterPro" id="IPR003583">
    <property type="entry name" value="Hlx-hairpin-Hlx_DNA-bd_motif"/>
</dbReference>
<comment type="function">
    <text evidence="6">The RuvA-RuvB-RuvC complex processes Holliday junction (HJ) DNA during genetic recombination and DNA repair, while the RuvA-RuvB complex plays an important role in the rescue of blocked DNA replication forks via replication fork reversal (RFR). RuvA specifically binds to HJ cruciform DNA, conferring on it an open structure. The RuvB hexamer acts as an ATP-dependent pump, pulling dsDNA into and through the RuvAB complex. HJ branch migration allows RuvC to scan DNA until it finds its consensus sequence, where it cleaves and resolves the cruciform DNA.</text>
</comment>
<evidence type="ECO:0000256" key="5">
    <source>
        <dbReference type="ARBA" id="ARBA00023204"/>
    </source>
</evidence>
<dbReference type="HAMAP" id="MF_00031">
    <property type="entry name" value="DNA_HJ_migration_RuvA"/>
    <property type="match status" value="1"/>
</dbReference>
<evidence type="ECO:0000256" key="1">
    <source>
        <dbReference type="ARBA" id="ARBA00022490"/>
    </source>
</evidence>
<keyword evidence="8" id="KW-0067">ATP-binding</keyword>
<dbReference type="Gene3D" id="1.10.150.20">
    <property type="entry name" value="5' to 3' exonuclease, C-terminal subdomain"/>
    <property type="match status" value="1"/>
</dbReference>
<comment type="subcellular location">
    <subcellularLocation>
        <location evidence="6">Cytoplasm</location>
    </subcellularLocation>
</comment>
<comment type="subunit">
    <text evidence="6">Homotetramer. Forms an RuvA(8)-RuvB(12)-Holliday junction (HJ) complex. HJ DNA is sandwiched between 2 RuvA tetramers; dsDNA enters through RuvA and exits via RuvB. An RuvB hexamer assembles on each DNA strand where it exits the tetramer. Each RuvB hexamer is contacted by two RuvA subunits (via domain III) on 2 adjacent RuvB subunits; this complex drives branch migration. In the full resolvosome a probable DNA-RuvA(4)-RuvB(12)-RuvC(2) complex forms which resolves the HJ.</text>
</comment>
<dbReference type="Pfam" id="PF01330">
    <property type="entry name" value="RuvA_N"/>
    <property type="match status" value="1"/>
</dbReference>
<dbReference type="Gene3D" id="2.40.50.140">
    <property type="entry name" value="Nucleic acid-binding proteins"/>
    <property type="match status" value="1"/>
</dbReference>
<dbReference type="InterPro" id="IPR036267">
    <property type="entry name" value="RuvA_C_sf"/>
</dbReference>
<evidence type="ECO:0000256" key="6">
    <source>
        <dbReference type="HAMAP-Rule" id="MF_00031"/>
    </source>
</evidence>
<dbReference type="SUPFAM" id="SSF46929">
    <property type="entry name" value="DNA helicase RuvA subunit, C-terminal domain"/>
    <property type="match status" value="1"/>
</dbReference>
<reference evidence="8 9" key="1">
    <citation type="submission" date="2020-02" db="EMBL/GenBank/DDBJ databases">
        <title>Characterization of phylogenetic diversity of novel bifidobacterial species isolated in Czech ZOOs.</title>
        <authorList>
            <person name="Lugli G.A."/>
            <person name="Vera N.B."/>
            <person name="Ventura M."/>
        </authorList>
    </citation>
    <scope>NUCLEOTIDE SEQUENCE [LARGE SCALE GENOMIC DNA]</scope>
    <source>
        <strain evidence="8 9">DSM 109958</strain>
    </source>
</reference>
<dbReference type="GO" id="GO:0009378">
    <property type="term" value="F:four-way junction helicase activity"/>
    <property type="evidence" value="ECO:0007669"/>
    <property type="project" value="InterPro"/>
</dbReference>
<dbReference type="CDD" id="cd14332">
    <property type="entry name" value="UBA_RuvA_C"/>
    <property type="match status" value="1"/>
</dbReference>
<dbReference type="NCBIfam" id="TIGR00084">
    <property type="entry name" value="ruvA"/>
    <property type="match status" value="1"/>
</dbReference>
<comment type="caution">
    <text evidence="8">The sequence shown here is derived from an EMBL/GenBank/DDBJ whole genome shotgun (WGS) entry which is preliminary data.</text>
</comment>
<evidence type="ECO:0000256" key="2">
    <source>
        <dbReference type="ARBA" id="ARBA00022763"/>
    </source>
</evidence>
<dbReference type="SMART" id="SM00278">
    <property type="entry name" value="HhH1"/>
    <property type="match status" value="2"/>
</dbReference>
<dbReference type="InterPro" id="IPR010994">
    <property type="entry name" value="RuvA_2-like"/>
</dbReference>
<comment type="similarity">
    <text evidence="6">Belongs to the RuvA family.</text>
</comment>
<dbReference type="GO" id="GO:0000400">
    <property type="term" value="F:four-way junction DNA binding"/>
    <property type="evidence" value="ECO:0007669"/>
    <property type="project" value="UniProtKB-UniRule"/>
</dbReference>
<dbReference type="EMBL" id="JAAIIH010000001">
    <property type="protein sequence ID" value="NMM99755.1"/>
    <property type="molecule type" value="Genomic_DNA"/>
</dbReference>
<dbReference type="InterPro" id="IPR012340">
    <property type="entry name" value="NA-bd_OB-fold"/>
</dbReference>
<dbReference type="GO" id="GO:0005524">
    <property type="term" value="F:ATP binding"/>
    <property type="evidence" value="ECO:0007669"/>
    <property type="project" value="InterPro"/>
</dbReference>
<dbReference type="Proteomes" id="UP000588277">
    <property type="component" value="Unassembled WGS sequence"/>
</dbReference>
<dbReference type="GO" id="GO:0009379">
    <property type="term" value="C:Holliday junction helicase complex"/>
    <property type="evidence" value="ECO:0007669"/>
    <property type="project" value="InterPro"/>
</dbReference>